<dbReference type="InterPro" id="IPR011055">
    <property type="entry name" value="Dup_hybrid_motif"/>
</dbReference>
<protein>
    <submittedName>
        <fullName evidence="4">Acetylornithine/succinyldiaminopimelate/putresci ne aminotransferase</fullName>
    </submittedName>
</protein>
<dbReference type="Gene3D" id="3.90.1150.10">
    <property type="entry name" value="Aspartate Aminotransferase, domain 1"/>
    <property type="match status" value="1"/>
</dbReference>
<dbReference type="SUPFAM" id="SSF51261">
    <property type="entry name" value="Duplicated hybrid motif"/>
    <property type="match status" value="1"/>
</dbReference>
<dbReference type="Pfam" id="PF00202">
    <property type="entry name" value="Aminotran_3"/>
    <property type="match status" value="1"/>
</dbReference>
<feature type="domain" description="M23ase beta-sheet core" evidence="3">
    <location>
        <begin position="416"/>
        <end position="514"/>
    </location>
</feature>
<dbReference type="Pfam" id="PF01551">
    <property type="entry name" value="Peptidase_M23"/>
    <property type="match status" value="1"/>
</dbReference>
<dbReference type="CDD" id="cd00610">
    <property type="entry name" value="OAT_like"/>
    <property type="match status" value="1"/>
</dbReference>
<dbReference type="PANTHER" id="PTHR45688:SF13">
    <property type="entry name" value="ALANINE--GLYOXYLATE AMINOTRANSFERASE 2-LIKE"/>
    <property type="match status" value="1"/>
</dbReference>
<keyword evidence="2" id="KW-0663">Pyridoxal phosphate</keyword>
<dbReference type="InterPro" id="IPR015421">
    <property type="entry name" value="PyrdxlP-dep_Trfase_major"/>
</dbReference>
<dbReference type="SUPFAM" id="SSF53383">
    <property type="entry name" value="PLP-dependent transferases"/>
    <property type="match status" value="1"/>
</dbReference>
<dbReference type="InterPro" id="IPR016047">
    <property type="entry name" value="M23ase_b-sheet_dom"/>
</dbReference>
<reference evidence="5" key="1">
    <citation type="submission" date="2016-10" db="EMBL/GenBank/DDBJ databases">
        <title>High microdiversification within the ubiquitous acI lineage of Actinobacteria.</title>
        <authorList>
            <person name="Neuenschwander S.M."/>
            <person name="Salcher M."/>
            <person name="Ghai R."/>
            <person name="Pernthaler J."/>
        </authorList>
    </citation>
    <scope>NUCLEOTIDE SEQUENCE [LARGE SCALE GENOMIC DNA]</scope>
</reference>
<name>A0A249JXP5_9ACTN</name>
<dbReference type="GO" id="GO:0008483">
    <property type="term" value="F:transaminase activity"/>
    <property type="evidence" value="ECO:0007669"/>
    <property type="project" value="UniProtKB-KW"/>
</dbReference>
<keyword evidence="4" id="KW-0032">Aminotransferase</keyword>
<proteinExistence type="inferred from homology"/>
<evidence type="ECO:0000256" key="1">
    <source>
        <dbReference type="ARBA" id="ARBA00008954"/>
    </source>
</evidence>
<dbReference type="SUPFAM" id="SSF56112">
    <property type="entry name" value="Protein kinase-like (PK-like)"/>
    <property type="match status" value="1"/>
</dbReference>
<dbReference type="KEGG" id="abam:B1s21122_02870"/>
<dbReference type="InterPro" id="IPR015422">
    <property type="entry name" value="PyrdxlP-dep_Trfase_small"/>
</dbReference>
<dbReference type="Proteomes" id="UP000217153">
    <property type="component" value="Chromosome"/>
</dbReference>
<dbReference type="InterPro" id="IPR049704">
    <property type="entry name" value="Aminotrans_3_PPA_site"/>
</dbReference>
<dbReference type="PANTHER" id="PTHR45688">
    <property type="match status" value="1"/>
</dbReference>
<evidence type="ECO:0000259" key="3">
    <source>
        <dbReference type="Pfam" id="PF01551"/>
    </source>
</evidence>
<dbReference type="RefSeq" id="WP_095680596.1">
    <property type="nucleotide sequence ID" value="NZ_CP016768.2"/>
</dbReference>
<keyword evidence="4" id="KW-0808">Transferase</keyword>
<dbReference type="OrthoDB" id="4510254at2"/>
<dbReference type="InterPro" id="IPR015424">
    <property type="entry name" value="PyrdxlP-dep_Trfase"/>
</dbReference>
<gene>
    <name evidence="4" type="ORF">B1s21122_02870</name>
</gene>
<dbReference type="GO" id="GO:0030170">
    <property type="term" value="F:pyridoxal phosphate binding"/>
    <property type="evidence" value="ECO:0007669"/>
    <property type="project" value="InterPro"/>
</dbReference>
<organism evidence="4 5">
    <name type="scientific">Candidatus Nanopelagicus limnae</name>
    <dbReference type="NCBI Taxonomy" id="1884634"/>
    <lineage>
        <taxon>Bacteria</taxon>
        <taxon>Bacillati</taxon>
        <taxon>Actinomycetota</taxon>
        <taxon>Actinomycetes</taxon>
        <taxon>Candidatus Nanopelagicales</taxon>
        <taxon>Candidatus Nanopelagicaceae</taxon>
        <taxon>Candidatus Nanopelagicus</taxon>
    </lineage>
</organism>
<evidence type="ECO:0000256" key="2">
    <source>
        <dbReference type="ARBA" id="ARBA00022898"/>
    </source>
</evidence>
<dbReference type="Gene3D" id="2.70.70.10">
    <property type="entry name" value="Glucose Permease (Domain IIA)"/>
    <property type="match status" value="1"/>
</dbReference>
<evidence type="ECO:0000313" key="4">
    <source>
        <dbReference type="EMBL" id="ASY09290.1"/>
    </source>
</evidence>
<accession>A0A249JXP5</accession>
<dbReference type="Gene3D" id="3.90.1200.10">
    <property type="match status" value="1"/>
</dbReference>
<dbReference type="Gene3D" id="3.40.640.10">
    <property type="entry name" value="Type I PLP-dependent aspartate aminotransferase-like (Major domain)"/>
    <property type="match status" value="1"/>
</dbReference>
<sequence length="980" mass="107090">MRSEEAKSLLKKNWGIDGEISSLPGERDINFKVSGKTSYVLKIYPKVDSTLKSRLNLQNKVLKFLEEKKVNTSPFVVPTKNKKLLINPSTGSAARVLTFHEGLAWGAKNEHSGEEIEQLGRLIATVDKNLNQLKISKEERKSLNTPFIWNMLQAESLLSWSSKISDANSRKVVEATLSNYKKNVLPKLKKMPMQVIHNDGNDYNIIENGEKLVLIDFGDMIFAPKVVGAAVAAAYVGLKSDDPLKQISQFIRGYHSVYPLSLEEIAILIELVKVRLASSVANAALQRGNNPDNDYLSISQNDVPRCLDALDKFDTNFALFRLRNAIGLEANPNAKPIRDYLLSVKPANLLEKSFSDLKRVYINWSFDNPEIPRSTKAIEDLMAKTGADVTIGYYCENRNVYQGEAFNPAAASARTFHLGVDVGMPAGTPIFAPLDGVIEIFNNNATHLDYGPVVILRHKTDKGIPFWTLYGHLSIDSMPDWKIGKEIKAGGLIGRMGKEEENVGWPPHTHFQLLTDLCGMGIDIYGVAPRDEIALWRGISLNPNLVLGIESGTDAHAKISPASIRSDRRVVISQNLSLNFKNPINIVSGSGAYLFDEKGKSYLDLVNNVAHVGHSHPRVVAAAASQMSLLNTNTRYLHQSVVEYGKAITSTMPDPLSVIFFVNSGSEANDLAIRLARAHTKSKGVVALRHGYHGHTQSVVEISPYKFLGKGGEGAPSHVAVAELPDLFRGKYTGKGATEKYLSNLKKSISSLKQPISAFFAESIVSTAGQIVLPPGYLAAAFKMVRSAGGLCVSDEVQIGMGRVGDKFWGFELHDVVPDIVTLGKPLGNGHPLAAVVTTPEVAASFNNGMEYFNTFGGNPVSSAIGQAVLEVIYDQRLQLNAKNVGQYLRDGVSSLAKDHSIIADVRGSGLFIGVEMMRDKNIPATSEVADLMEFALNKGVLLSCDGPDNNVLKIKPPLILAKSDVDHLLNVFSDWLGKK</sequence>
<keyword evidence="5" id="KW-1185">Reference proteome</keyword>
<dbReference type="InterPro" id="IPR011009">
    <property type="entry name" value="Kinase-like_dom_sf"/>
</dbReference>
<evidence type="ECO:0000313" key="5">
    <source>
        <dbReference type="Proteomes" id="UP000217153"/>
    </source>
</evidence>
<dbReference type="EMBL" id="CP016768">
    <property type="protein sequence ID" value="ASY09290.1"/>
    <property type="molecule type" value="Genomic_DNA"/>
</dbReference>
<dbReference type="InterPro" id="IPR005814">
    <property type="entry name" value="Aminotrans_3"/>
</dbReference>
<dbReference type="AlphaFoldDB" id="A0A249JXP5"/>
<comment type="similarity">
    <text evidence="1">Belongs to the class-III pyridoxal-phosphate-dependent aminotransferase family.</text>
</comment>
<dbReference type="CDD" id="cd12797">
    <property type="entry name" value="M23_peptidase"/>
    <property type="match status" value="1"/>
</dbReference>
<dbReference type="PROSITE" id="PS00600">
    <property type="entry name" value="AA_TRANSFER_CLASS_3"/>
    <property type="match status" value="1"/>
</dbReference>